<dbReference type="Gene3D" id="3.30.70.1590">
    <property type="match status" value="1"/>
</dbReference>
<accession>A0A6I9R7G1</accession>
<evidence type="ECO:0000256" key="9">
    <source>
        <dbReference type="ARBA" id="ARBA00023203"/>
    </source>
</evidence>
<dbReference type="FunFam" id="1.20.120.720:FF:000011">
    <property type="entry name" value="Myosin 2"/>
    <property type="match status" value="1"/>
</dbReference>
<dbReference type="SUPFAM" id="SSF52540">
    <property type="entry name" value="P-loop containing nucleoside triphosphate hydrolases"/>
    <property type="match status" value="2"/>
</dbReference>
<dbReference type="InterPro" id="IPR036018">
    <property type="entry name" value="MYSc_Myo11"/>
</dbReference>
<dbReference type="InterPro" id="IPR001609">
    <property type="entry name" value="Myosin_head_motor_dom-like"/>
</dbReference>
<dbReference type="GO" id="GO:0005524">
    <property type="term" value="F:ATP binding"/>
    <property type="evidence" value="ECO:0007669"/>
    <property type="project" value="UniProtKB-UniRule"/>
</dbReference>
<feature type="coiled-coil region" evidence="11">
    <location>
        <begin position="972"/>
        <end position="1048"/>
    </location>
</feature>
<feature type="domain" description="Myosin motor" evidence="14">
    <location>
        <begin position="62"/>
        <end position="732"/>
    </location>
</feature>
<dbReference type="FunFam" id="1.20.58.530:FF:000002">
    <property type="entry name" value="Class V myosin"/>
    <property type="match status" value="1"/>
</dbReference>
<dbReference type="Gene3D" id="1.20.5.190">
    <property type="match status" value="3"/>
</dbReference>
<dbReference type="Pfam" id="PF00612">
    <property type="entry name" value="IQ"/>
    <property type="match status" value="5"/>
</dbReference>
<dbReference type="PANTHER" id="PTHR13140:SF836">
    <property type="entry name" value="MYOSIN-6"/>
    <property type="match status" value="1"/>
</dbReference>
<dbReference type="GO" id="GO:0051015">
    <property type="term" value="F:actin filament binding"/>
    <property type="evidence" value="ECO:0007669"/>
    <property type="project" value="TreeGrafter"/>
</dbReference>
<keyword evidence="3 10" id="KW-0547">Nucleotide-binding</keyword>
<dbReference type="SMART" id="SM00242">
    <property type="entry name" value="MYSc"/>
    <property type="match status" value="1"/>
</dbReference>
<reference evidence="17" key="1">
    <citation type="submission" date="2025-08" db="UniProtKB">
        <authorList>
            <consortium name="RefSeq"/>
        </authorList>
    </citation>
    <scope>IDENTIFICATION</scope>
</reference>
<evidence type="ECO:0000256" key="6">
    <source>
        <dbReference type="ARBA" id="ARBA00023054"/>
    </source>
</evidence>
<evidence type="ECO:0000256" key="3">
    <source>
        <dbReference type="ARBA" id="ARBA00022741"/>
    </source>
</evidence>
<dbReference type="Gene3D" id="1.10.10.820">
    <property type="match status" value="1"/>
</dbReference>
<name>A0A6I9R7G1_ELAGV</name>
<dbReference type="PROSITE" id="PS51844">
    <property type="entry name" value="SH3_LIKE"/>
    <property type="match status" value="1"/>
</dbReference>
<dbReference type="Gene3D" id="1.20.58.530">
    <property type="match status" value="1"/>
</dbReference>
<proteinExistence type="inferred from homology"/>
<dbReference type="InterPro" id="IPR000048">
    <property type="entry name" value="IQ_motif_EF-hand-BS"/>
</dbReference>
<dbReference type="InterPro" id="IPR036961">
    <property type="entry name" value="Kinesin_motor_dom_sf"/>
</dbReference>
<dbReference type="FunFam" id="1.20.5.190:FF:000018">
    <property type="entry name" value="Myosin XI D"/>
    <property type="match status" value="1"/>
</dbReference>
<evidence type="ECO:0000256" key="7">
    <source>
        <dbReference type="ARBA" id="ARBA00023123"/>
    </source>
</evidence>
<dbReference type="GO" id="GO:0016020">
    <property type="term" value="C:membrane"/>
    <property type="evidence" value="ECO:0007669"/>
    <property type="project" value="TreeGrafter"/>
</dbReference>
<dbReference type="PANTHER" id="PTHR13140">
    <property type="entry name" value="MYOSIN"/>
    <property type="match status" value="1"/>
</dbReference>
<dbReference type="PROSITE" id="PS50096">
    <property type="entry name" value="IQ"/>
    <property type="match status" value="6"/>
</dbReference>
<feature type="region of interest" description="Disordered" evidence="12">
    <location>
        <begin position="1064"/>
        <end position="1098"/>
    </location>
</feature>
<keyword evidence="5" id="KW-0112">Calmodulin-binding</keyword>
<dbReference type="GO" id="GO:0005516">
    <property type="term" value="F:calmodulin binding"/>
    <property type="evidence" value="ECO:0007669"/>
    <property type="project" value="UniProtKB-KW"/>
</dbReference>
<evidence type="ECO:0000259" key="13">
    <source>
        <dbReference type="PROSITE" id="PS51126"/>
    </source>
</evidence>
<dbReference type="GO" id="GO:0016459">
    <property type="term" value="C:myosin complex"/>
    <property type="evidence" value="ECO:0007669"/>
    <property type="project" value="UniProtKB-KW"/>
</dbReference>
<dbReference type="InterPro" id="IPR027417">
    <property type="entry name" value="P-loop_NTPase"/>
</dbReference>
<evidence type="ECO:0000256" key="5">
    <source>
        <dbReference type="ARBA" id="ARBA00022860"/>
    </source>
</evidence>
<sequence length="1511" mass="171657">MAATVHIEVGSQVWVEDPDIAWIDGEVVEVHGDRIKVNCTSGKMVTAKVSSVYPKDAEASPCGVDDMTKLAYLHEPGVLQNLKSRYDMNEIYTYTGNILIAVNPFRRLPHLYDSHMMEQYKGAAFGELSPHPFAVADAAYRLMMNEGVSQSILVSGESGAGKTESTKLLMRYLAYMGGRAAAEGRTVEQQVLESNPVLEAFGNAKTVRNNNSSRFGKFVEIQFDQGGRISGAAIRTYLLERSRVCQISDPERNYHCFYMLCSAPPEDIERYKLENPRTFHYLKQSNCFELDGVDDSKEYLATRRAMDVVGISSDEQDAIFRVVAAILHLGNVEFSEGKETDSSVPKDEKSWFHLRTAAELFMCDVKALEDSLCKRIIVTRDESITKSLDPEAAALSRDALAKIVYSRLFDWIVNKINNSIGQDPNSKSLIGVLDIYGFESFKTNSFEQFCINLTNEKLQQHFNQHVFKMEQEEYTKEEINWSYIEFIDNQDVLDLIEKKPGGIIALLDEACMLPRSTHETFAQKLYQTFKNHQRFSKPKLARSDFTIRHYAGDVTYQTQLFLDKNKDYVVAEHQSLLSASKCPFVSGLFPPLSDDSSKSSKFSSIGSRFKQQLHALLETLNATEPHYIRCVKPNNLLKPAIFENINVLQQLRCGGVLEAIRISCAGYPTRRTFDEFVDRFGILGPEVLDGSCDEITATKRLLEKVNLKGYQIGKTKVFLRAGQMAELDARRNAVLGRSASKIQRKVRSYLARKSFILFRKAAIQLQAVCRGQIGRHLYENMRRQAASLRIQTYFRMYLARKAYQELSSASIAIQGGLRGMAARKELHFRRQTRAAIIIQSHCRRYLAQLHYSRIKKAAITTQCAWRGRLARRELRKLKMAAKETGALQAAKNKLEKQVEELTWRLQLERRMRADMEEAKMQENAKLQLALQEMQVQFKETKAMLIKEQEAAKKAAEKPSVIREVPVIDTALMDKLAAENKKLKALVSSLETRIQETEKKYEETRRISEERLNKAMEAGSKIIELNNSMQRLQEKLSNMESENQVLRQQGLLNSPVKQISEHLSIPTTPSKHHLGNGRHDIEEPKEPQSAPPAVKDYANSDPKLRRSYIERQHVYTLECVDVLINCVVQNIGFSQGKPVAALTIYQCLLHWKSFEAEKTSVFDRLIQVIGSAIESNERNDHLAYWLSNTSTLLHLLQRSLKAAGAIPRRKPSPPTSLFGRMTQGFRSSANLPVDGPDIVREVEAKYPALLFKQQLTAYVEKIYGIIRDNVKKELTSVLSLCIQAPRTARASMLRGRSFGNSTQTSHWQSIIDNLNNLLKTLQENYVPTVLIQKLFTQIFSFINVQLFNSLLLRRECCSFSNGEYVKSGLAELELWCAQAKPEYAGTSWDELKHIRQAVGFLVIFQKYRISYDEIVNDLCPVLSVQQLYRICTQYWDDKYNTQSVSSSVLSSMRILMTEDSNNAVSSAFLLDDNSSIPFSVDDVSSSLQDKIFSDIKPPEELLKNPAFQFLQA</sequence>
<organism evidence="16 17">
    <name type="scientific">Elaeis guineensis var. tenera</name>
    <name type="common">Oil palm</name>
    <dbReference type="NCBI Taxonomy" id="51953"/>
    <lineage>
        <taxon>Eukaryota</taxon>
        <taxon>Viridiplantae</taxon>
        <taxon>Streptophyta</taxon>
        <taxon>Embryophyta</taxon>
        <taxon>Tracheophyta</taxon>
        <taxon>Spermatophyta</taxon>
        <taxon>Magnoliopsida</taxon>
        <taxon>Liliopsida</taxon>
        <taxon>Arecaceae</taxon>
        <taxon>Arecoideae</taxon>
        <taxon>Cocoseae</taxon>
        <taxon>Elaeidinae</taxon>
        <taxon>Elaeis</taxon>
    </lineage>
</organism>
<dbReference type="FunFam" id="1.10.10.820:FF:000001">
    <property type="entry name" value="Myosin heavy chain"/>
    <property type="match status" value="1"/>
</dbReference>
<dbReference type="GO" id="GO:0007015">
    <property type="term" value="P:actin filament organization"/>
    <property type="evidence" value="ECO:0007669"/>
    <property type="project" value="InterPro"/>
</dbReference>
<keyword evidence="6 11" id="KW-0175">Coiled coil</keyword>
<feature type="compositionally biased region" description="Basic and acidic residues" evidence="12">
    <location>
        <begin position="1076"/>
        <end position="1085"/>
    </location>
</feature>
<evidence type="ECO:0000259" key="14">
    <source>
        <dbReference type="PROSITE" id="PS51456"/>
    </source>
</evidence>
<dbReference type="Gene3D" id="3.40.850.10">
    <property type="entry name" value="Kinesin motor domain"/>
    <property type="match status" value="1"/>
</dbReference>
<feature type="region of interest" description="Actin-binding" evidence="10">
    <location>
        <begin position="613"/>
        <end position="635"/>
    </location>
</feature>
<dbReference type="Gene3D" id="1.20.120.720">
    <property type="entry name" value="Myosin VI head, motor domain, U50 subdomain"/>
    <property type="match status" value="1"/>
</dbReference>
<dbReference type="Proteomes" id="UP000504607">
    <property type="component" value="Chromosome 4"/>
</dbReference>
<dbReference type="PROSITE" id="PS51126">
    <property type="entry name" value="DILUTE"/>
    <property type="match status" value="1"/>
</dbReference>
<evidence type="ECO:0000259" key="15">
    <source>
        <dbReference type="PROSITE" id="PS51844"/>
    </source>
</evidence>
<feature type="domain" description="Dilute" evidence="13">
    <location>
        <begin position="1162"/>
        <end position="1457"/>
    </location>
</feature>
<dbReference type="CDD" id="cd15475">
    <property type="entry name" value="MyosinXI_CBD"/>
    <property type="match status" value="1"/>
</dbReference>
<dbReference type="InterPro" id="IPR002710">
    <property type="entry name" value="Dilute_dom"/>
</dbReference>
<keyword evidence="8 10" id="KW-0505">Motor protein</keyword>
<dbReference type="Pfam" id="PF00063">
    <property type="entry name" value="Myosin_head"/>
    <property type="match status" value="1"/>
</dbReference>
<dbReference type="InterPro" id="IPR004009">
    <property type="entry name" value="SH3_Myosin"/>
</dbReference>
<protein>
    <submittedName>
        <fullName evidence="17">Myosin-6 isoform X1</fullName>
    </submittedName>
</protein>
<dbReference type="SMART" id="SM01132">
    <property type="entry name" value="DIL"/>
    <property type="match status" value="1"/>
</dbReference>
<dbReference type="FunFam" id="1.20.5.190:FF:000001">
    <property type="entry name" value="unconventional myosin-Va"/>
    <property type="match status" value="2"/>
</dbReference>
<dbReference type="KEGG" id="egu:105043147"/>
<feature type="coiled-coil region" evidence="11">
    <location>
        <begin position="877"/>
        <end position="943"/>
    </location>
</feature>
<evidence type="ECO:0000256" key="2">
    <source>
        <dbReference type="ARBA" id="ARBA00022737"/>
    </source>
</evidence>
<keyword evidence="7 10" id="KW-0518">Myosin</keyword>
<evidence type="ECO:0000313" key="17">
    <source>
        <dbReference type="RefSeq" id="XP_010918867.1"/>
    </source>
</evidence>
<keyword evidence="9 10" id="KW-0009">Actin-binding</keyword>
<keyword evidence="16" id="KW-1185">Reference proteome</keyword>
<keyword evidence="2" id="KW-0677">Repeat</keyword>
<evidence type="ECO:0000256" key="10">
    <source>
        <dbReference type="PROSITE-ProRule" id="PRU00782"/>
    </source>
</evidence>
<evidence type="ECO:0000256" key="1">
    <source>
        <dbReference type="ARBA" id="ARBA00008049"/>
    </source>
</evidence>
<gene>
    <name evidence="17" type="primary">LOC105043147</name>
</gene>
<dbReference type="Pfam" id="PF01843">
    <property type="entry name" value="DIL"/>
    <property type="match status" value="1"/>
</dbReference>
<dbReference type="PRINTS" id="PR00193">
    <property type="entry name" value="MYOSINHEAVY"/>
</dbReference>
<dbReference type="RefSeq" id="XP_010918867.1">
    <property type="nucleotide sequence ID" value="XM_010920565.3"/>
</dbReference>
<dbReference type="Pfam" id="PF02736">
    <property type="entry name" value="Myosin_N"/>
    <property type="match status" value="1"/>
</dbReference>
<dbReference type="InterPro" id="IPR037975">
    <property type="entry name" value="MyosinXI_CBD"/>
</dbReference>
<dbReference type="CDD" id="cd01384">
    <property type="entry name" value="MYSc_Myo11"/>
    <property type="match status" value="1"/>
</dbReference>
<comment type="similarity">
    <text evidence="1">Belongs to the TRAFAC class myosin-kinesin ATPase superfamily. Myosin family. Plant myosin class XI subfamily.</text>
</comment>
<dbReference type="GO" id="GO:0030048">
    <property type="term" value="P:actin filament-based movement"/>
    <property type="evidence" value="ECO:0007669"/>
    <property type="project" value="UniProtKB-ARBA"/>
</dbReference>
<dbReference type="GO" id="GO:0005737">
    <property type="term" value="C:cytoplasm"/>
    <property type="evidence" value="ECO:0007669"/>
    <property type="project" value="TreeGrafter"/>
</dbReference>
<evidence type="ECO:0000256" key="12">
    <source>
        <dbReference type="SAM" id="MobiDB-lite"/>
    </source>
</evidence>
<dbReference type="GO" id="GO:0000146">
    <property type="term" value="F:microfilament motor activity"/>
    <property type="evidence" value="ECO:0007669"/>
    <property type="project" value="TreeGrafter"/>
</dbReference>
<feature type="domain" description="Myosin N-terminal SH3-like" evidence="15">
    <location>
        <begin position="8"/>
        <end position="57"/>
    </location>
</feature>
<evidence type="ECO:0000256" key="8">
    <source>
        <dbReference type="ARBA" id="ARBA00023175"/>
    </source>
</evidence>
<dbReference type="PROSITE" id="PS51456">
    <property type="entry name" value="MYOSIN_MOTOR"/>
    <property type="match status" value="1"/>
</dbReference>
<evidence type="ECO:0000313" key="16">
    <source>
        <dbReference type="Proteomes" id="UP000504607"/>
    </source>
</evidence>
<evidence type="ECO:0000256" key="4">
    <source>
        <dbReference type="ARBA" id="ARBA00022840"/>
    </source>
</evidence>
<dbReference type="OrthoDB" id="6108017at2759"/>
<evidence type="ECO:0000256" key="11">
    <source>
        <dbReference type="SAM" id="Coils"/>
    </source>
</evidence>
<dbReference type="InParanoid" id="A0A6I9R7G1"/>
<feature type="binding site" evidence="10">
    <location>
        <begin position="156"/>
        <end position="163"/>
    </location>
    <ligand>
        <name>ATP</name>
        <dbReference type="ChEBI" id="CHEBI:30616"/>
    </ligand>
</feature>
<keyword evidence="4 10" id="KW-0067">ATP-binding</keyword>
<dbReference type="GeneID" id="105043147"/>
<dbReference type="SMART" id="SM00015">
    <property type="entry name" value="IQ"/>
    <property type="match status" value="6"/>
</dbReference>